<accession>A0A2H3JL75</accession>
<sequence length="219" mass="24078">MSLPAGYGWATLKMEYFRSITTQTLQDMEKIQIARSQSYLKMVISVTQVLFASYTLYHTRGDQIDRYGYEYLLMSVVNLVAVGLVAEYPYLYVVRPPILEEAASRPQALFDGVIGTLRSPAPEAAYMDTTSIPHSTSPAAHLDSDNQPSGSIADAEDDVEEKLLHDDEPSQNDLKSKSASPEIEPVTLPEGQEMQAYAVNKSSFWSCALAGPPSDSGSR</sequence>
<keyword evidence="3" id="KW-1185">Reference proteome</keyword>
<evidence type="ECO:0000313" key="3">
    <source>
        <dbReference type="Proteomes" id="UP000218811"/>
    </source>
</evidence>
<evidence type="ECO:0000256" key="1">
    <source>
        <dbReference type="SAM" id="MobiDB-lite"/>
    </source>
</evidence>
<dbReference type="EMBL" id="KB468135">
    <property type="protein sequence ID" value="PCH42952.1"/>
    <property type="molecule type" value="Genomic_DNA"/>
</dbReference>
<protein>
    <submittedName>
        <fullName evidence="2">Uncharacterized protein</fullName>
    </submittedName>
</protein>
<feature type="region of interest" description="Disordered" evidence="1">
    <location>
        <begin position="165"/>
        <end position="191"/>
    </location>
</feature>
<dbReference type="OrthoDB" id="3253026at2759"/>
<feature type="region of interest" description="Disordered" evidence="1">
    <location>
        <begin position="128"/>
        <end position="153"/>
    </location>
</feature>
<feature type="compositionally biased region" description="Polar residues" evidence="1">
    <location>
        <begin position="128"/>
        <end position="138"/>
    </location>
</feature>
<evidence type="ECO:0000313" key="2">
    <source>
        <dbReference type="EMBL" id="PCH42952.1"/>
    </source>
</evidence>
<name>A0A2H3JL75_WOLCO</name>
<dbReference type="AlphaFoldDB" id="A0A2H3JL75"/>
<gene>
    <name evidence="2" type="ORF">WOLCODRAFT_144293</name>
</gene>
<organism evidence="2 3">
    <name type="scientific">Wolfiporia cocos (strain MD-104)</name>
    <name type="common">Brown rot fungus</name>
    <dbReference type="NCBI Taxonomy" id="742152"/>
    <lineage>
        <taxon>Eukaryota</taxon>
        <taxon>Fungi</taxon>
        <taxon>Dikarya</taxon>
        <taxon>Basidiomycota</taxon>
        <taxon>Agaricomycotina</taxon>
        <taxon>Agaricomycetes</taxon>
        <taxon>Polyporales</taxon>
        <taxon>Phaeolaceae</taxon>
        <taxon>Wolfiporia</taxon>
    </lineage>
</organism>
<dbReference type="Proteomes" id="UP000218811">
    <property type="component" value="Unassembled WGS sequence"/>
</dbReference>
<reference evidence="2 3" key="1">
    <citation type="journal article" date="2012" name="Science">
        <title>The Paleozoic origin of enzymatic lignin decomposition reconstructed from 31 fungal genomes.</title>
        <authorList>
            <person name="Floudas D."/>
            <person name="Binder M."/>
            <person name="Riley R."/>
            <person name="Barry K."/>
            <person name="Blanchette R.A."/>
            <person name="Henrissat B."/>
            <person name="Martinez A.T."/>
            <person name="Otillar R."/>
            <person name="Spatafora J.W."/>
            <person name="Yadav J.S."/>
            <person name="Aerts A."/>
            <person name="Benoit I."/>
            <person name="Boyd A."/>
            <person name="Carlson A."/>
            <person name="Copeland A."/>
            <person name="Coutinho P.M."/>
            <person name="de Vries R.P."/>
            <person name="Ferreira P."/>
            <person name="Findley K."/>
            <person name="Foster B."/>
            <person name="Gaskell J."/>
            <person name="Glotzer D."/>
            <person name="Gorecki P."/>
            <person name="Heitman J."/>
            <person name="Hesse C."/>
            <person name="Hori C."/>
            <person name="Igarashi K."/>
            <person name="Jurgens J.A."/>
            <person name="Kallen N."/>
            <person name="Kersten P."/>
            <person name="Kohler A."/>
            <person name="Kuees U."/>
            <person name="Kumar T.K.A."/>
            <person name="Kuo A."/>
            <person name="LaButti K."/>
            <person name="Larrondo L.F."/>
            <person name="Lindquist E."/>
            <person name="Ling A."/>
            <person name="Lombard V."/>
            <person name="Lucas S."/>
            <person name="Lundell T."/>
            <person name="Martin R."/>
            <person name="McLaughlin D.J."/>
            <person name="Morgenstern I."/>
            <person name="Morin E."/>
            <person name="Murat C."/>
            <person name="Nagy L.G."/>
            <person name="Nolan M."/>
            <person name="Ohm R.A."/>
            <person name="Patyshakuliyeva A."/>
            <person name="Rokas A."/>
            <person name="Ruiz-Duenas F.J."/>
            <person name="Sabat G."/>
            <person name="Salamov A."/>
            <person name="Samejima M."/>
            <person name="Schmutz J."/>
            <person name="Slot J.C."/>
            <person name="St John F."/>
            <person name="Stenlid J."/>
            <person name="Sun H."/>
            <person name="Sun S."/>
            <person name="Syed K."/>
            <person name="Tsang A."/>
            <person name="Wiebenga A."/>
            <person name="Young D."/>
            <person name="Pisabarro A."/>
            <person name="Eastwood D.C."/>
            <person name="Martin F."/>
            <person name="Cullen D."/>
            <person name="Grigoriev I.V."/>
            <person name="Hibbett D.S."/>
        </authorList>
    </citation>
    <scope>NUCLEOTIDE SEQUENCE [LARGE SCALE GENOMIC DNA]</scope>
    <source>
        <strain evidence="2 3">MD-104</strain>
    </source>
</reference>
<proteinExistence type="predicted"/>